<dbReference type="InterPro" id="IPR002220">
    <property type="entry name" value="DapA-like"/>
</dbReference>
<dbReference type="InterPro" id="IPR020624">
    <property type="entry name" value="Schiff_base-form_aldolases_CS"/>
</dbReference>
<keyword evidence="3" id="KW-0704">Schiff base</keyword>
<protein>
    <submittedName>
        <fullName evidence="8">4-hydroxy-tetrahydrodipicolinate synthase</fullName>
    </submittedName>
</protein>
<accession>A0A7K1LDH7</accession>
<comment type="similarity">
    <text evidence="1 4">Belongs to the DapA family.</text>
</comment>
<gene>
    <name evidence="8" type="ORF">GNZ18_38760</name>
</gene>
<dbReference type="Gene3D" id="3.20.20.70">
    <property type="entry name" value="Aldolase class I"/>
    <property type="match status" value="1"/>
</dbReference>
<evidence type="ECO:0000256" key="1">
    <source>
        <dbReference type="ARBA" id="ARBA00007592"/>
    </source>
</evidence>
<dbReference type="GO" id="GO:0008840">
    <property type="term" value="F:4-hydroxy-tetrahydrodipicolinate synthase activity"/>
    <property type="evidence" value="ECO:0007669"/>
    <property type="project" value="TreeGrafter"/>
</dbReference>
<evidence type="ECO:0000256" key="6">
    <source>
        <dbReference type="PIRSR" id="PIRSR001365-2"/>
    </source>
</evidence>
<dbReference type="PRINTS" id="PR00146">
    <property type="entry name" value="DHPICSNTHASE"/>
</dbReference>
<feature type="binding site" evidence="6">
    <location>
        <position position="84"/>
    </location>
    <ligand>
        <name>pyruvate</name>
        <dbReference type="ChEBI" id="CHEBI:15361"/>
    </ligand>
</feature>
<dbReference type="SUPFAM" id="SSF51569">
    <property type="entry name" value="Aldolase"/>
    <property type="match status" value="1"/>
</dbReference>
<keyword evidence="9" id="KW-1185">Reference proteome</keyword>
<organism evidence="8 9">
    <name type="scientific">Actinomadura litoris</name>
    <dbReference type="NCBI Taxonomy" id="2678616"/>
    <lineage>
        <taxon>Bacteria</taxon>
        <taxon>Bacillati</taxon>
        <taxon>Actinomycetota</taxon>
        <taxon>Actinomycetes</taxon>
        <taxon>Streptosporangiales</taxon>
        <taxon>Thermomonosporaceae</taxon>
        <taxon>Actinomadura</taxon>
    </lineage>
</organism>
<dbReference type="PANTHER" id="PTHR12128">
    <property type="entry name" value="DIHYDRODIPICOLINATE SYNTHASE"/>
    <property type="match status" value="1"/>
</dbReference>
<dbReference type="PANTHER" id="PTHR12128:SF66">
    <property type="entry name" value="4-HYDROXY-2-OXOGLUTARATE ALDOLASE, MITOCHONDRIAL"/>
    <property type="match status" value="1"/>
</dbReference>
<reference evidence="8 9" key="1">
    <citation type="submission" date="2019-11" db="EMBL/GenBank/DDBJ databases">
        <authorList>
            <person name="Cao P."/>
        </authorList>
    </citation>
    <scope>NUCLEOTIDE SEQUENCE [LARGE SCALE GENOMIC DNA]</scope>
    <source>
        <strain evidence="8 9">NEAU-AAG5</strain>
    </source>
</reference>
<sequence>MRETALPAGGVPSGEGCRASHRTFHGHRTGDPTRPDEVRDMHGIHASLVTPFTRAGEVDLKSLERLAAHCLTGGASGLVALGTTGEAATLTAAEQRAVLETGRAVATEHGAPLIVGAGTMGTEDSIRQARERAPLADALLVVVPYYLRPSDDGVIDHIAAIGAAVDVPLLVYNIPYRTGKHLSAEALLRLLELDCVLGLKHCPGGIDQDTLALFAARTGKVILCGDDAYTYPMLQLGACGAIAATACLAPEAFAAMAEASRTCNTTRALTFHDALYPLVEALFAEPSPAVLKACLADAGVIDDPAVRAPLRAPHPDSVARARDALHILPY</sequence>
<dbReference type="InterPro" id="IPR013785">
    <property type="entry name" value="Aldolase_TIM"/>
</dbReference>
<evidence type="ECO:0000313" key="9">
    <source>
        <dbReference type="Proteomes" id="UP000432015"/>
    </source>
</evidence>
<dbReference type="Pfam" id="PF00701">
    <property type="entry name" value="DHDPS"/>
    <property type="match status" value="1"/>
</dbReference>
<feature type="active site" description="Schiff-base intermediate with substrate" evidence="5">
    <location>
        <position position="200"/>
    </location>
</feature>
<evidence type="ECO:0000256" key="5">
    <source>
        <dbReference type="PIRSR" id="PIRSR001365-1"/>
    </source>
</evidence>
<dbReference type="GO" id="GO:0044281">
    <property type="term" value="P:small molecule metabolic process"/>
    <property type="evidence" value="ECO:0007669"/>
    <property type="project" value="UniProtKB-ARBA"/>
</dbReference>
<dbReference type="PIRSF" id="PIRSF001365">
    <property type="entry name" value="DHDPS"/>
    <property type="match status" value="1"/>
</dbReference>
<dbReference type="AlphaFoldDB" id="A0A7K1LDH7"/>
<evidence type="ECO:0000256" key="7">
    <source>
        <dbReference type="SAM" id="MobiDB-lite"/>
    </source>
</evidence>
<dbReference type="PROSITE" id="PS00666">
    <property type="entry name" value="DHDPS_2"/>
    <property type="match status" value="1"/>
</dbReference>
<evidence type="ECO:0000256" key="4">
    <source>
        <dbReference type="PIRNR" id="PIRNR001365"/>
    </source>
</evidence>
<feature type="active site" description="Proton donor/acceptor" evidence="5">
    <location>
        <position position="172"/>
    </location>
</feature>
<proteinExistence type="inferred from homology"/>
<dbReference type="PROSITE" id="PS00665">
    <property type="entry name" value="DHDPS_1"/>
    <property type="match status" value="1"/>
</dbReference>
<name>A0A7K1LDH7_9ACTN</name>
<evidence type="ECO:0000256" key="2">
    <source>
        <dbReference type="ARBA" id="ARBA00023239"/>
    </source>
</evidence>
<dbReference type="InterPro" id="IPR020625">
    <property type="entry name" value="Schiff_base-form_aldolases_AS"/>
</dbReference>
<dbReference type="Proteomes" id="UP000432015">
    <property type="component" value="Unassembled WGS sequence"/>
</dbReference>
<keyword evidence="2 4" id="KW-0456">Lyase</keyword>
<feature type="region of interest" description="Disordered" evidence="7">
    <location>
        <begin position="1"/>
        <end position="34"/>
    </location>
</feature>
<feature type="binding site" evidence="6">
    <location>
        <position position="242"/>
    </location>
    <ligand>
        <name>pyruvate</name>
        <dbReference type="ChEBI" id="CHEBI:15361"/>
    </ligand>
</feature>
<evidence type="ECO:0000256" key="3">
    <source>
        <dbReference type="ARBA" id="ARBA00023270"/>
    </source>
</evidence>
<dbReference type="SMART" id="SM01130">
    <property type="entry name" value="DHDPS"/>
    <property type="match status" value="1"/>
</dbReference>
<evidence type="ECO:0000313" key="8">
    <source>
        <dbReference type="EMBL" id="MUN42491.1"/>
    </source>
</evidence>
<comment type="caution">
    <text evidence="8">The sequence shown here is derived from an EMBL/GenBank/DDBJ whole genome shotgun (WGS) entry which is preliminary data.</text>
</comment>
<dbReference type="EMBL" id="WOFH01000021">
    <property type="protein sequence ID" value="MUN42491.1"/>
    <property type="molecule type" value="Genomic_DNA"/>
</dbReference>